<evidence type="ECO:0000313" key="2">
    <source>
        <dbReference type="EMBL" id="USQ74851.1"/>
    </source>
</evidence>
<dbReference type="PANTHER" id="PTHR47691">
    <property type="entry name" value="REGULATOR-RELATED"/>
    <property type="match status" value="1"/>
</dbReference>
<evidence type="ECO:0000259" key="1">
    <source>
        <dbReference type="PROSITE" id="PS50125"/>
    </source>
</evidence>
<dbReference type="SUPFAM" id="SSF55073">
    <property type="entry name" value="Nucleotide cyclase"/>
    <property type="match status" value="1"/>
</dbReference>
<dbReference type="Proteomes" id="UP001056535">
    <property type="component" value="Chromosome"/>
</dbReference>
<dbReference type="PANTHER" id="PTHR47691:SF3">
    <property type="entry name" value="HTH-TYPE TRANSCRIPTIONAL REGULATOR RV0890C-RELATED"/>
    <property type="match status" value="1"/>
</dbReference>
<dbReference type="SUPFAM" id="SSF48452">
    <property type="entry name" value="TPR-like"/>
    <property type="match status" value="2"/>
</dbReference>
<dbReference type="InterPro" id="IPR029787">
    <property type="entry name" value="Nucleotide_cyclase"/>
</dbReference>
<keyword evidence="3" id="KW-1185">Reference proteome</keyword>
<dbReference type="EMBL" id="CP099490">
    <property type="protein sequence ID" value="USQ74851.1"/>
    <property type="molecule type" value="Genomic_DNA"/>
</dbReference>
<dbReference type="InterPro" id="IPR027417">
    <property type="entry name" value="P-loop_NTPase"/>
</dbReference>
<protein>
    <recommendedName>
        <fullName evidence="1">Guanylate cyclase domain-containing protein</fullName>
    </recommendedName>
</protein>
<dbReference type="SMART" id="SM00028">
    <property type="entry name" value="TPR"/>
    <property type="match status" value="5"/>
</dbReference>
<dbReference type="PRINTS" id="PR00364">
    <property type="entry name" value="DISEASERSIST"/>
</dbReference>
<gene>
    <name evidence="2" type="ORF">NF557_09235</name>
</gene>
<evidence type="ECO:0000313" key="3">
    <source>
        <dbReference type="Proteomes" id="UP001056535"/>
    </source>
</evidence>
<dbReference type="Gene3D" id="1.25.40.10">
    <property type="entry name" value="Tetratricopeptide repeat domain"/>
    <property type="match status" value="2"/>
</dbReference>
<organism evidence="2 3">
    <name type="scientific">Ornithinimicrobium cryptoxanthini</name>
    <dbReference type="NCBI Taxonomy" id="2934161"/>
    <lineage>
        <taxon>Bacteria</taxon>
        <taxon>Bacillati</taxon>
        <taxon>Actinomycetota</taxon>
        <taxon>Actinomycetes</taxon>
        <taxon>Micrococcales</taxon>
        <taxon>Ornithinimicrobiaceae</taxon>
        <taxon>Ornithinimicrobium</taxon>
    </lineage>
</organism>
<dbReference type="InterPro" id="IPR001054">
    <property type="entry name" value="A/G_cyclase"/>
</dbReference>
<reference evidence="2" key="1">
    <citation type="submission" date="2022-06" db="EMBL/GenBank/DDBJ databases">
        <title>Ornithinimicrobium JY.X270.</title>
        <authorList>
            <person name="Huang Y."/>
        </authorList>
    </citation>
    <scope>NUCLEOTIDE SEQUENCE</scope>
    <source>
        <strain evidence="2">JY.X270</strain>
    </source>
</reference>
<dbReference type="Gene3D" id="3.40.50.300">
    <property type="entry name" value="P-loop containing nucleotide triphosphate hydrolases"/>
    <property type="match status" value="1"/>
</dbReference>
<dbReference type="CDD" id="cd07302">
    <property type="entry name" value="CHD"/>
    <property type="match status" value="1"/>
</dbReference>
<dbReference type="Gene3D" id="3.30.70.1230">
    <property type="entry name" value="Nucleotide cyclase"/>
    <property type="match status" value="1"/>
</dbReference>
<dbReference type="SUPFAM" id="SSF52540">
    <property type="entry name" value="P-loop containing nucleoside triphosphate hydrolases"/>
    <property type="match status" value="1"/>
</dbReference>
<accession>A0ABY4YDK4</accession>
<name>A0ABY4YDK4_9MICO</name>
<dbReference type="InterPro" id="IPR019734">
    <property type="entry name" value="TPR_rpt"/>
</dbReference>
<proteinExistence type="predicted"/>
<dbReference type="InterPro" id="IPR011990">
    <property type="entry name" value="TPR-like_helical_dom_sf"/>
</dbReference>
<dbReference type="RefSeq" id="WP_252618910.1">
    <property type="nucleotide sequence ID" value="NZ_CP099490.1"/>
</dbReference>
<dbReference type="PROSITE" id="PS50125">
    <property type="entry name" value="GUANYLATE_CYCLASE_2"/>
    <property type="match status" value="1"/>
</dbReference>
<feature type="domain" description="Guanylate cyclase" evidence="1">
    <location>
        <begin position="17"/>
        <end position="107"/>
    </location>
</feature>
<sequence length="1083" mass="115133">MAGAQQTTTRLPAGRVTFVMTDIEGSTRLFEGLGEQFVALLEIHNVLLRHAFESHRGVEFDTEGDALVVAFDDAAQALAGCLDGQLALRSHAWPPGAAIRVRMGLHTAEARPTGNNYVSLGLHQTARICTAGHGGQILLSEATAAEVTGRLPADVSLSTLGSFQLRGFAEPARLFQANHPRLPVDFPPPRVQGVVHHNLPFYRAGFVGRSRERAALAELIRQTGVLTVVGMGGVGKTRLSVQLAFDVMDDFDDGAWLVELAPVTDRQGVASAVASALHVTEVPGRSLEDAVIDDLSTRSALIVLDNCEQLLEAAAGFTEALTQRSPQVVVVATSREPLRLEGEVVWRLEPWPVLEPAEVTSTSAVVAQDAVRLFGERATLVRPGFTITDDNSMEIARIVHHLDGIPLAIELAAAALADRSVEGVLDGLSDRFSLLTGGRRTAPQRHKTLRAALEWSLDLLGPDERLLFGRLATFAGTGTIDAVRAVCGTPPLSDASVPHLVRGLFRASLLSPRDDPGRWTMLESVHELADLELTATGESAALAERHRDWLARHVETLGRDVGLRGRRDAVTALVSDLPNIRQALTTAITAGDGDRALRTATAMTPFWISHGDWTAGIEHHHEALGLPAGAHRLRGPALAALGSLLILQGEMADAEAAFRQADEIASLQEDETTQARSRSGLGYVAFRNSALDEAEARWSEALGHAERAGDERVAAGILRSLAIAAGSRGDQVRAGRLLDGGIHSAEHAEDDQLLRLLLGSKAEIELWLGHYAAAQALYGQALDLASTIGDLSARPLLLSELGWVAFLGGDLTTSHRLASEASQLAEDLGNRRTLTSALRVRGEGLVRQGRFVEAEVDLQQALAVAEALSAPADIAGVLCAQAHAALEQHRVTEAARLAESAVSLSTLGHTMRDTFPQWVLGVVALSRGDLLAAEQLFRAEAEDAITSSAPRHQANSRWGLARVSSAAGQAPDAARLHREALSIRHRIGDRLGVAESLLGSAGVVATVDQVTASDLVAAAQRLHTELGVVMTPRLTGDLEVIRSLLGGHEVDGQSHETGDDAQAVERAVRALRALEGSGAARAG</sequence>